<dbReference type="EMBL" id="CP075584">
    <property type="protein sequence ID" value="WBM81033.1"/>
    <property type="molecule type" value="Genomic_DNA"/>
</dbReference>
<accession>A0ABY7NET8</accession>
<proteinExistence type="predicted"/>
<feature type="transmembrane region" description="Helical" evidence="1">
    <location>
        <begin position="62"/>
        <end position="81"/>
    </location>
</feature>
<protein>
    <submittedName>
        <fullName evidence="2">Uncharacterized protein</fullName>
    </submittedName>
</protein>
<keyword evidence="1" id="KW-0472">Membrane</keyword>
<keyword evidence="1" id="KW-0812">Transmembrane</keyword>
<name>A0ABY7NET8_9MICO</name>
<gene>
    <name evidence="2" type="ORF">KIV56_07190</name>
</gene>
<evidence type="ECO:0000256" key="1">
    <source>
        <dbReference type="SAM" id="Phobius"/>
    </source>
</evidence>
<evidence type="ECO:0000313" key="3">
    <source>
        <dbReference type="Proteomes" id="UP001212421"/>
    </source>
</evidence>
<dbReference type="Proteomes" id="UP001212421">
    <property type="component" value="Chromosome"/>
</dbReference>
<feature type="transmembrane region" description="Helical" evidence="1">
    <location>
        <begin position="109"/>
        <end position="132"/>
    </location>
</feature>
<dbReference type="RefSeq" id="WP_281535771.1">
    <property type="nucleotide sequence ID" value="NZ_CP075584.1"/>
</dbReference>
<keyword evidence="1" id="KW-1133">Transmembrane helix</keyword>
<keyword evidence="3" id="KW-1185">Reference proteome</keyword>
<sequence length="134" mass="14609">MSDGLLAGMASLASDTTSARESRKCGFHCFDAEGLRPNSSHADKNVVEVSPDRHNPNMTGQGFFMLWGPFAVLFGSCFIVFREKISRAARAQRLRQGIRLRDWEQSPRLILVAGAFAIIVGLVATVGSWSGLIP</sequence>
<reference evidence="2 3" key="1">
    <citation type="submission" date="2021-05" db="EMBL/GenBank/DDBJ databases">
        <authorList>
            <person name="Kumar R."/>
            <person name="Kumar A."/>
            <person name="Mukhia S."/>
        </authorList>
    </citation>
    <scope>NUCLEOTIDE SEQUENCE [LARGE SCALE GENOMIC DNA]</scope>
    <source>
        <strain evidence="2 3">ERMR7:08</strain>
    </source>
</reference>
<organism evidence="2 3">
    <name type="scientific">Cryobacterium breve</name>
    <dbReference type="NCBI Taxonomy" id="1259258"/>
    <lineage>
        <taxon>Bacteria</taxon>
        <taxon>Bacillati</taxon>
        <taxon>Actinomycetota</taxon>
        <taxon>Actinomycetes</taxon>
        <taxon>Micrococcales</taxon>
        <taxon>Microbacteriaceae</taxon>
        <taxon>Cryobacterium</taxon>
    </lineage>
</organism>
<evidence type="ECO:0000313" key="2">
    <source>
        <dbReference type="EMBL" id="WBM81033.1"/>
    </source>
</evidence>